<organism evidence="1 2">
    <name type="scientific">Xenopus laevis</name>
    <name type="common">African clawed frog</name>
    <dbReference type="NCBI Taxonomy" id="8355"/>
    <lineage>
        <taxon>Eukaryota</taxon>
        <taxon>Metazoa</taxon>
        <taxon>Chordata</taxon>
        <taxon>Craniata</taxon>
        <taxon>Vertebrata</taxon>
        <taxon>Euteleostomi</taxon>
        <taxon>Amphibia</taxon>
        <taxon>Batrachia</taxon>
        <taxon>Anura</taxon>
        <taxon>Pipoidea</taxon>
        <taxon>Pipidae</taxon>
        <taxon>Xenopodinae</taxon>
        <taxon>Xenopus</taxon>
        <taxon>Xenopus</taxon>
    </lineage>
</organism>
<dbReference type="AlphaFoldDB" id="A0A974H9E2"/>
<proteinExistence type="predicted"/>
<reference evidence="2" key="1">
    <citation type="journal article" date="2016" name="Nature">
        <title>Genome evolution in the allotetraploid frog Xenopus laevis.</title>
        <authorList>
            <person name="Session A.M."/>
            <person name="Uno Y."/>
            <person name="Kwon T."/>
            <person name="Chapman J.A."/>
            <person name="Toyoda A."/>
            <person name="Takahashi S."/>
            <person name="Fukui A."/>
            <person name="Hikosaka A."/>
            <person name="Suzuki A."/>
            <person name="Kondo M."/>
            <person name="van Heeringen S.J."/>
            <person name="Quigley I."/>
            <person name="Heinz S."/>
            <person name="Ogino H."/>
            <person name="Ochi H."/>
            <person name="Hellsten U."/>
            <person name="Lyons J.B."/>
            <person name="Simakov O."/>
            <person name="Putnam N."/>
            <person name="Stites J."/>
            <person name="Kuroki Y."/>
            <person name="Tanaka T."/>
            <person name="Michiue T."/>
            <person name="Watanabe M."/>
            <person name="Bogdanovic O."/>
            <person name="Lister R."/>
            <person name="Georgiou G."/>
            <person name="Paranjpe S.S."/>
            <person name="van Kruijsbergen I."/>
            <person name="Shu S."/>
            <person name="Carlson J."/>
            <person name="Kinoshita T."/>
            <person name="Ohta Y."/>
            <person name="Mawaribuchi S."/>
            <person name="Jenkins J."/>
            <person name="Grimwood J."/>
            <person name="Schmutz J."/>
            <person name="Mitros T."/>
            <person name="Mozaffari S.V."/>
            <person name="Suzuki Y."/>
            <person name="Haramoto Y."/>
            <person name="Yamamoto T.S."/>
            <person name="Takagi C."/>
            <person name="Heald R."/>
            <person name="Miller K."/>
            <person name="Haudenschild C."/>
            <person name="Kitzman J."/>
            <person name="Nakayama T."/>
            <person name="Izutsu Y."/>
            <person name="Robert J."/>
            <person name="Fortriede J."/>
            <person name="Burns K."/>
            <person name="Lotay V."/>
            <person name="Karimi K."/>
            <person name="Yasuoka Y."/>
            <person name="Dichmann D.S."/>
            <person name="Flajnik M.F."/>
            <person name="Houston D.W."/>
            <person name="Shendure J."/>
            <person name="DuPasquier L."/>
            <person name="Vize P.D."/>
            <person name="Zorn A.M."/>
            <person name="Ito M."/>
            <person name="Marcotte E.M."/>
            <person name="Wallingford J.B."/>
            <person name="Ito Y."/>
            <person name="Asashima M."/>
            <person name="Ueno N."/>
            <person name="Matsuda Y."/>
            <person name="Veenstra G.J."/>
            <person name="Fujiyama A."/>
            <person name="Harland R.M."/>
            <person name="Taira M."/>
            <person name="Rokhsar D.S."/>
        </authorList>
    </citation>
    <scope>NUCLEOTIDE SEQUENCE [LARGE SCALE GENOMIC DNA]</scope>
    <source>
        <strain evidence="2">J</strain>
    </source>
</reference>
<gene>
    <name evidence="1" type="ORF">XELAEV_18036602mg</name>
</gene>
<name>A0A974H9E2_XENLA</name>
<accession>A0A974H9E2</accession>
<evidence type="ECO:0000313" key="1">
    <source>
        <dbReference type="EMBL" id="OCT69678.1"/>
    </source>
</evidence>
<dbReference type="EMBL" id="CM004479">
    <property type="protein sequence ID" value="OCT69678.1"/>
    <property type="molecule type" value="Genomic_DNA"/>
</dbReference>
<evidence type="ECO:0000313" key="2">
    <source>
        <dbReference type="Proteomes" id="UP000694892"/>
    </source>
</evidence>
<protein>
    <submittedName>
        <fullName evidence="1">Uncharacterized protein</fullName>
    </submittedName>
</protein>
<sequence>MWTPGATNILPFTLQISHLKFIRNVCTQLGALMQRILSLITTLPPGGNPWYCHKMTLGCTEPKLIEMEQVLGAQSEGQLGGDLG</sequence>
<dbReference type="Proteomes" id="UP000694892">
    <property type="component" value="Chromosome 7S"/>
</dbReference>